<reference evidence="3" key="2">
    <citation type="submission" date="2019-07" db="EMBL/GenBank/DDBJ databases">
        <authorList>
            <person name="Seetharam A."/>
            <person name="Woodhouse M."/>
            <person name="Cannon E."/>
        </authorList>
    </citation>
    <scope>NUCLEOTIDE SEQUENCE [LARGE SCALE GENOMIC DNA]</scope>
    <source>
        <strain evidence="3">cv. B73</strain>
    </source>
</reference>
<organism evidence="3 4">
    <name type="scientific">Zea mays</name>
    <name type="common">Maize</name>
    <dbReference type="NCBI Taxonomy" id="4577"/>
    <lineage>
        <taxon>Eukaryota</taxon>
        <taxon>Viridiplantae</taxon>
        <taxon>Streptophyta</taxon>
        <taxon>Embryophyta</taxon>
        <taxon>Tracheophyta</taxon>
        <taxon>Spermatophyta</taxon>
        <taxon>Magnoliopsida</taxon>
        <taxon>Liliopsida</taxon>
        <taxon>Poales</taxon>
        <taxon>Poaceae</taxon>
        <taxon>PACMAD clade</taxon>
        <taxon>Panicoideae</taxon>
        <taxon>Andropogonodae</taxon>
        <taxon>Andropogoneae</taxon>
        <taxon>Tripsacinae</taxon>
        <taxon>Zea</taxon>
    </lineage>
</organism>
<dbReference type="EnsemblPlants" id="Zm00001eb290590_T001">
    <property type="protein sequence ID" value="Zm00001eb290590_P001"/>
    <property type="gene ID" value="Zm00001eb290590"/>
</dbReference>
<feature type="compositionally biased region" description="Basic residues" evidence="1">
    <location>
        <begin position="261"/>
        <end position="276"/>
    </location>
</feature>
<evidence type="ECO:0000256" key="1">
    <source>
        <dbReference type="SAM" id="MobiDB-lite"/>
    </source>
</evidence>
<keyword evidence="4" id="KW-1185">Reference proteome</keyword>
<dbReference type="Gramene" id="Zm00001eb290590_T001">
    <property type="protein sequence ID" value="Zm00001eb290590_P001"/>
    <property type="gene ID" value="Zm00001eb290590"/>
</dbReference>
<feature type="region of interest" description="Disordered" evidence="1">
    <location>
        <begin position="257"/>
        <end position="276"/>
    </location>
</feature>
<evidence type="ECO:0000256" key="2">
    <source>
        <dbReference type="SAM" id="SignalP"/>
    </source>
</evidence>
<dbReference type="InParanoid" id="A0A804Q159"/>
<feature type="signal peptide" evidence="2">
    <location>
        <begin position="1"/>
        <end position="20"/>
    </location>
</feature>
<protein>
    <submittedName>
        <fullName evidence="3">Uncharacterized protein</fullName>
    </submittedName>
</protein>
<dbReference type="Proteomes" id="UP000007305">
    <property type="component" value="Chromosome 6"/>
</dbReference>
<dbReference type="AlphaFoldDB" id="A0A804Q159"/>
<name>A0A804Q159_MAIZE</name>
<accession>A0A804Q159</accession>
<feature type="chain" id="PRO_5032382808" evidence="2">
    <location>
        <begin position="21"/>
        <end position="294"/>
    </location>
</feature>
<evidence type="ECO:0000313" key="3">
    <source>
        <dbReference type="EnsemblPlants" id="Zm00001eb290590_P001"/>
    </source>
</evidence>
<reference evidence="4" key="1">
    <citation type="journal article" date="2009" name="Science">
        <title>The B73 maize genome: complexity, diversity, and dynamics.</title>
        <authorList>
            <person name="Schnable P.S."/>
            <person name="Ware D."/>
            <person name="Fulton R.S."/>
            <person name="Stein J.C."/>
            <person name="Wei F."/>
            <person name="Pasternak S."/>
            <person name="Liang C."/>
            <person name="Zhang J."/>
            <person name="Fulton L."/>
            <person name="Graves T.A."/>
            <person name="Minx P."/>
            <person name="Reily A.D."/>
            <person name="Courtney L."/>
            <person name="Kruchowski S.S."/>
            <person name="Tomlinson C."/>
            <person name="Strong C."/>
            <person name="Delehaunty K."/>
            <person name="Fronick C."/>
            <person name="Courtney B."/>
            <person name="Rock S.M."/>
            <person name="Belter E."/>
            <person name="Du F."/>
            <person name="Kim K."/>
            <person name="Abbott R.M."/>
            <person name="Cotton M."/>
            <person name="Levy A."/>
            <person name="Marchetto P."/>
            <person name="Ochoa K."/>
            <person name="Jackson S.M."/>
            <person name="Gillam B."/>
            <person name="Chen W."/>
            <person name="Yan L."/>
            <person name="Higginbotham J."/>
            <person name="Cardenas M."/>
            <person name="Waligorski J."/>
            <person name="Applebaum E."/>
            <person name="Phelps L."/>
            <person name="Falcone J."/>
            <person name="Kanchi K."/>
            <person name="Thane T."/>
            <person name="Scimone A."/>
            <person name="Thane N."/>
            <person name="Henke J."/>
            <person name="Wang T."/>
            <person name="Ruppert J."/>
            <person name="Shah N."/>
            <person name="Rotter K."/>
            <person name="Hodges J."/>
            <person name="Ingenthron E."/>
            <person name="Cordes M."/>
            <person name="Kohlberg S."/>
            <person name="Sgro J."/>
            <person name="Delgado B."/>
            <person name="Mead K."/>
            <person name="Chinwalla A."/>
            <person name="Leonard S."/>
            <person name="Crouse K."/>
            <person name="Collura K."/>
            <person name="Kudrna D."/>
            <person name="Currie J."/>
            <person name="He R."/>
            <person name="Angelova A."/>
            <person name="Rajasekar S."/>
            <person name="Mueller T."/>
            <person name="Lomeli R."/>
            <person name="Scara G."/>
            <person name="Ko A."/>
            <person name="Delaney K."/>
            <person name="Wissotski M."/>
            <person name="Lopez G."/>
            <person name="Campos D."/>
            <person name="Braidotti M."/>
            <person name="Ashley E."/>
            <person name="Golser W."/>
            <person name="Kim H."/>
            <person name="Lee S."/>
            <person name="Lin J."/>
            <person name="Dujmic Z."/>
            <person name="Kim W."/>
            <person name="Talag J."/>
            <person name="Zuccolo A."/>
            <person name="Fan C."/>
            <person name="Sebastian A."/>
            <person name="Kramer M."/>
            <person name="Spiegel L."/>
            <person name="Nascimento L."/>
            <person name="Zutavern T."/>
            <person name="Miller B."/>
            <person name="Ambroise C."/>
            <person name="Muller S."/>
            <person name="Spooner W."/>
            <person name="Narechania A."/>
            <person name="Ren L."/>
            <person name="Wei S."/>
            <person name="Kumari S."/>
            <person name="Faga B."/>
            <person name="Levy M.J."/>
            <person name="McMahan L."/>
            <person name="Van Buren P."/>
            <person name="Vaughn M.W."/>
            <person name="Ying K."/>
            <person name="Yeh C.-T."/>
            <person name="Emrich S.J."/>
            <person name="Jia Y."/>
            <person name="Kalyanaraman A."/>
            <person name="Hsia A.-P."/>
            <person name="Barbazuk W.B."/>
            <person name="Baucom R.S."/>
            <person name="Brutnell T.P."/>
            <person name="Carpita N.C."/>
            <person name="Chaparro C."/>
            <person name="Chia J.-M."/>
            <person name="Deragon J.-M."/>
            <person name="Estill J.C."/>
            <person name="Fu Y."/>
            <person name="Jeddeloh J.A."/>
            <person name="Han Y."/>
            <person name="Lee H."/>
            <person name="Li P."/>
            <person name="Lisch D.R."/>
            <person name="Liu S."/>
            <person name="Liu Z."/>
            <person name="Nagel D.H."/>
            <person name="McCann M.C."/>
            <person name="SanMiguel P."/>
            <person name="Myers A.M."/>
            <person name="Nettleton D."/>
            <person name="Nguyen J."/>
            <person name="Penning B.W."/>
            <person name="Ponnala L."/>
            <person name="Schneider K.L."/>
            <person name="Schwartz D.C."/>
            <person name="Sharma A."/>
            <person name="Soderlund C."/>
            <person name="Springer N.M."/>
            <person name="Sun Q."/>
            <person name="Wang H."/>
            <person name="Waterman M."/>
            <person name="Westerman R."/>
            <person name="Wolfgruber T.K."/>
            <person name="Yang L."/>
            <person name="Yu Y."/>
            <person name="Zhang L."/>
            <person name="Zhou S."/>
            <person name="Zhu Q."/>
            <person name="Bennetzen J.L."/>
            <person name="Dawe R.K."/>
            <person name="Jiang J."/>
            <person name="Jiang N."/>
            <person name="Presting G.G."/>
            <person name="Wessler S.R."/>
            <person name="Aluru S."/>
            <person name="Martienssen R.A."/>
            <person name="Clifton S.W."/>
            <person name="McCombie W.R."/>
            <person name="Wing R.A."/>
            <person name="Wilson R.K."/>
        </authorList>
    </citation>
    <scope>NUCLEOTIDE SEQUENCE [LARGE SCALE GENOMIC DNA]</scope>
    <source>
        <strain evidence="4">cv. B73</strain>
    </source>
</reference>
<proteinExistence type="predicted"/>
<reference evidence="3" key="3">
    <citation type="submission" date="2021-05" db="UniProtKB">
        <authorList>
            <consortium name="EnsemblPlants"/>
        </authorList>
    </citation>
    <scope>IDENTIFICATION</scope>
    <source>
        <strain evidence="3">cv. B73</strain>
    </source>
</reference>
<keyword evidence="2" id="KW-0732">Signal</keyword>
<evidence type="ECO:0000313" key="4">
    <source>
        <dbReference type="Proteomes" id="UP000007305"/>
    </source>
</evidence>
<sequence>MAIAGALLLLLGLLAREAAAGGWQSAHATFYGGGDASGTMGKPLTRLPCYLSVVLRFHRLSITHEETDPSSFFFLLLLCACTDDRRRLRVRQPVQHGVRHEHGGAEHGAVQRRRGVRVLLRAAVRQRRAVVPAGHHHRHGHQLLPAQLRPPQRRRRLVQPAAPALRHGRAGLPPHRAVPRRHRARRVQESAVREEGRHPVHHQRALLLQPGAGDQRGGRRRRALRLHPGLPHGVAAHVPELGPELAEQLVPGQAGALVPGHRQRRPHRHQQRRRPRWLAVRPDLRGRPVLRMNS</sequence>